<reference evidence="3 4" key="1">
    <citation type="submission" date="2013-11" db="EMBL/GenBank/DDBJ databases">
        <title>The Damaraland mole rat (Fukomys damarensis) genome and evolution of African mole rats.</title>
        <authorList>
            <person name="Gladyshev V.N."/>
            <person name="Fang X."/>
        </authorList>
    </citation>
    <scope>NUCLEOTIDE SEQUENCE [LARGE SCALE GENOMIC DNA]</scope>
    <source>
        <tissue evidence="3">Liver</tissue>
    </source>
</reference>
<dbReference type="PANTHER" id="PTHR16151">
    <property type="entry name" value="HAUS AUGMIN-LIKE COMPLEX SUBUNIT 6"/>
    <property type="match status" value="1"/>
</dbReference>
<feature type="domain" description="HAUS augmin-like complex subunit 6 N-terminal" evidence="2">
    <location>
        <begin position="1"/>
        <end position="196"/>
    </location>
</feature>
<dbReference type="AlphaFoldDB" id="A0A091DJH0"/>
<dbReference type="GO" id="GO:0051225">
    <property type="term" value="P:spindle assembly"/>
    <property type="evidence" value="ECO:0007669"/>
    <property type="project" value="InterPro"/>
</dbReference>
<dbReference type="EMBL" id="KN122430">
    <property type="protein sequence ID" value="KFO30435.1"/>
    <property type="molecule type" value="Genomic_DNA"/>
</dbReference>
<gene>
    <name evidence="3" type="ORF">H920_08131</name>
</gene>
<accession>A0A091DJH0</accession>
<dbReference type="InterPro" id="IPR026797">
    <property type="entry name" value="HAUS_6"/>
</dbReference>
<protein>
    <submittedName>
        <fullName evidence="3">HAUS augmin-like complex subunit 6</fullName>
    </submittedName>
</protein>
<dbReference type="Pfam" id="PF14661">
    <property type="entry name" value="HAUS6_N"/>
    <property type="match status" value="1"/>
</dbReference>
<feature type="region of interest" description="Disordered" evidence="1">
    <location>
        <begin position="557"/>
        <end position="576"/>
    </location>
</feature>
<dbReference type="GO" id="GO:0008017">
    <property type="term" value="F:microtubule binding"/>
    <property type="evidence" value="ECO:0007669"/>
    <property type="project" value="TreeGrafter"/>
</dbReference>
<proteinExistence type="predicted"/>
<organism evidence="3 4">
    <name type="scientific">Fukomys damarensis</name>
    <name type="common">Damaraland mole rat</name>
    <name type="synonym">Cryptomys damarensis</name>
    <dbReference type="NCBI Taxonomy" id="885580"/>
    <lineage>
        <taxon>Eukaryota</taxon>
        <taxon>Metazoa</taxon>
        <taxon>Chordata</taxon>
        <taxon>Craniata</taxon>
        <taxon>Vertebrata</taxon>
        <taxon>Euteleostomi</taxon>
        <taxon>Mammalia</taxon>
        <taxon>Eutheria</taxon>
        <taxon>Euarchontoglires</taxon>
        <taxon>Glires</taxon>
        <taxon>Rodentia</taxon>
        <taxon>Hystricomorpha</taxon>
        <taxon>Bathyergidae</taxon>
        <taxon>Fukomys</taxon>
    </lineage>
</organism>
<dbReference type="PANTHER" id="PTHR16151:SF2">
    <property type="entry name" value="HAUS AUGMIN-LIKE COMPLEX SUBUNIT 6"/>
    <property type="match status" value="1"/>
</dbReference>
<dbReference type="STRING" id="885580.ENSFDAP00000019601"/>
<evidence type="ECO:0000256" key="1">
    <source>
        <dbReference type="SAM" id="MobiDB-lite"/>
    </source>
</evidence>
<evidence type="ECO:0000259" key="2">
    <source>
        <dbReference type="Pfam" id="PF14661"/>
    </source>
</evidence>
<evidence type="ECO:0000313" key="3">
    <source>
        <dbReference type="EMBL" id="KFO30435.1"/>
    </source>
</evidence>
<dbReference type="GO" id="GO:1990498">
    <property type="term" value="C:mitotic spindle microtubule"/>
    <property type="evidence" value="ECO:0007669"/>
    <property type="project" value="TreeGrafter"/>
</dbReference>
<evidence type="ECO:0000313" key="4">
    <source>
        <dbReference type="Proteomes" id="UP000028990"/>
    </source>
</evidence>
<dbReference type="GO" id="GO:0070652">
    <property type="term" value="C:HAUS complex"/>
    <property type="evidence" value="ECO:0007669"/>
    <property type="project" value="InterPro"/>
</dbReference>
<dbReference type="Proteomes" id="UP000028990">
    <property type="component" value="Unassembled WGS sequence"/>
</dbReference>
<sequence length="721" mass="82262">NMFDKLNRDAFQIVAYFLFQTLDQSLTKEVFKFCWPPLDQKRDTEFRKHCCEWLKKISAECGGSFPQVVGSLFLSPGGPKFIHLMYHFARFVAIKYIKVNSKNSSLHFTETFNAKTQDMHKCLARCHIARNRFFQILQRQDYVIQRYQENAQLSVKQVRHLRSECVGLQDQIKRMEPSDDQSNIKEKIQKVRSLWALVNETLTFLEKEREVINSVLTLVNQYELDGTKVVINIPSLLLDKIEKQICQLHIGNVYEAGKLNLLTVIQLLNEVLKVMKYERCQADQARLTIDRHYLEKETKFQRERLSDLKRMRCKIKEDLTTIQHSVVEKQGEWHKKWKEFLGVSPFSLFKGWTPAVDLLPPMCPLSFDPVSEEVYASSVLSQYPASLPEIPKQHNQENGCRGDIGTLGAVCDTANSAASFLLQSTSSETSSVTLPGKDTVMMRAPREKDNIISKKIPESEGQDSPLVDIVGTENGASGGSLPAQKSDPFQKEQDHLVEEVTKAVLFDSPEVSEGKEVKLAELIDSVISNPFLTRKQIPRTPESLITEIRSSWRKAVEMEDVRSTEPVHEDTDHGDALPESLPVLHSQREFSMASFFSDFDQSYLPEEKVVLDCLENMPQKHVVTSHTGEPPTEDKSDLLNRKIICKQDLEYTTLPTKLSETSPVEVFSPYVHSRMRVMMDRSKVEQKLRTTVPCSLGELPPNLKEEILSKSLDAEESDSAS</sequence>
<feature type="non-terminal residue" evidence="3">
    <location>
        <position position="1"/>
    </location>
</feature>
<keyword evidence="4" id="KW-1185">Reference proteome</keyword>
<dbReference type="eggNOG" id="ENOG502QV4W">
    <property type="taxonomic scope" value="Eukaryota"/>
</dbReference>
<dbReference type="InterPro" id="IPR028163">
    <property type="entry name" value="HAUS_6_N"/>
</dbReference>
<name>A0A091DJH0_FUKDA</name>